<evidence type="ECO:0000259" key="2">
    <source>
        <dbReference type="Pfam" id="PF07143"/>
    </source>
</evidence>
<dbReference type="STRING" id="354355.SAMN05660816_05325"/>
<dbReference type="PANTHER" id="PTHR38591:SF1">
    <property type="entry name" value="BLL1000 PROTEIN"/>
    <property type="match status" value="1"/>
</dbReference>
<dbReference type="PANTHER" id="PTHR38591">
    <property type="entry name" value="HYDROLASE"/>
    <property type="match status" value="1"/>
</dbReference>
<sequence>MSQLNPTNTKKKGTKKQPADWPQADSSPNLAVHDLPHESSTLECWNQNCHLATIQGRHFSLFASFTRTVIGKDEQTGEAIFTHSVRWALTDTDTQQYHPDSLADRTDALVSNTTLQLVIDYNSFQKIQEGKYQLKLHNPLTGVGCELNFIPFVNPVLHGNNGLVTGSRGEDLFYYFIPACEVNGTITLPGSASFDVEGCGWYDHQFGKPKTARAKKQQLSLNWFSIQLDNSWQITAYELYDTNKQPALFDSIKQPAVRWGVLIDPDGNAAPLADVQLTPGATFTSARTFIAYPIQWQLAIPEYYIDLDIQAALPDQEFITVVDKPAFWQGRIQISGRFGKRSVNGLGYIERS</sequence>
<evidence type="ECO:0000313" key="3">
    <source>
        <dbReference type="EMBL" id="OQP52610.1"/>
    </source>
</evidence>
<keyword evidence="4" id="KW-1185">Reference proteome</keyword>
<name>A0A1V9F2L8_9BACT</name>
<dbReference type="InterPro" id="IPR010791">
    <property type="entry name" value="AttH_dom"/>
</dbReference>
<dbReference type="OrthoDB" id="9770826at2"/>
<dbReference type="RefSeq" id="WP_081198084.1">
    <property type="nucleotide sequence ID" value="NZ_FOCZ01000012.1"/>
</dbReference>
<dbReference type="InterPro" id="IPR023374">
    <property type="entry name" value="AttH-like_dom_sf"/>
</dbReference>
<dbReference type="SUPFAM" id="SSF159245">
    <property type="entry name" value="AttH-like"/>
    <property type="match status" value="1"/>
</dbReference>
<protein>
    <recommendedName>
        <fullName evidence="2">AttH domain-containing protein</fullName>
    </recommendedName>
</protein>
<accession>A0A1V9F2L8</accession>
<organism evidence="3 4">
    <name type="scientific">Niastella yeongjuensis</name>
    <dbReference type="NCBI Taxonomy" id="354355"/>
    <lineage>
        <taxon>Bacteria</taxon>
        <taxon>Pseudomonadati</taxon>
        <taxon>Bacteroidota</taxon>
        <taxon>Chitinophagia</taxon>
        <taxon>Chitinophagales</taxon>
        <taxon>Chitinophagaceae</taxon>
        <taxon>Niastella</taxon>
    </lineage>
</organism>
<dbReference type="AlphaFoldDB" id="A0A1V9F2L8"/>
<evidence type="ECO:0000313" key="4">
    <source>
        <dbReference type="Proteomes" id="UP000192610"/>
    </source>
</evidence>
<feature type="region of interest" description="Disordered" evidence="1">
    <location>
        <begin position="1"/>
        <end position="33"/>
    </location>
</feature>
<dbReference type="Gene3D" id="2.40.370.10">
    <property type="entry name" value="AttH-like domain"/>
    <property type="match status" value="2"/>
</dbReference>
<gene>
    <name evidence="3" type="ORF">A4H97_25135</name>
</gene>
<dbReference type="Proteomes" id="UP000192610">
    <property type="component" value="Unassembled WGS sequence"/>
</dbReference>
<feature type="domain" description="AttH" evidence="2">
    <location>
        <begin position="43"/>
        <end position="207"/>
    </location>
</feature>
<dbReference type="Pfam" id="PF07143">
    <property type="entry name" value="CrtC"/>
    <property type="match status" value="1"/>
</dbReference>
<evidence type="ECO:0000256" key="1">
    <source>
        <dbReference type="SAM" id="MobiDB-lite"/>
    </source>
</evidence>
<dbReference type="Pfam" id="PF17186">
    <property type="entry name" value="Lipocalin_9"/>
    <property type="match status" value="1"/>
</dbReference>
<comment type="caution">
    <text evidence="3">The sequence shown here is derived from an EMBL/GenBank/DDBJ whole genome shotgun (WGS) entry which is preliminary data.</text>
</comment>
<proteinExistence type="predicted"/>
<reference evidence="4" key="1">
    <citation type="submission" date="2016-04" db="EMBL/GenBank/DDBJ databases">
        <authorList>
            <person name="Chen L."/>
            <person name="Zhuang W."/>
            <person name="Wang G."/>
        </authorList>
    </citation>
    <scope>NUCLEOTIDE SEQUENCE [LARGE SCALE GENOMIC DNA]</scope>
    <source>
        <strain evidence="4">17621</strain>
    </source>
</reference>
<dbReference type="EMBL" id="LVXG01000008">
    <property type="protein sequence ID" value="OQP52610.1"/>
    <property type="molecule type" value="Genomic_DNA"/>
</dbReference>